<protein>
    <recommendedName>
        <fullName evidence="9">Pentacotripeptide-repeat region of PRORP domain-containing protein</fullName>
    </recommendedName>
</protein>
<organism evidence="7 8">
    <name type="scientific">Dentipellis fragilis</name>
    <dbReference type="NCBI Taxonomy" id="205917"/>
    <lineage>
        <taxon>Eukaryota</taxon>
        <taxon>Fungi</taxon>
        <taxon>Dikarya</taxon>
        <taxon>Basidiomycota</taxon>
        <taxon>Agaricomycotina</taxon>
        <taxon>Agaricomycetes</taxon>
        <taxon>Russulales</taxon>
        <taxon>Hericiaceae</taxon>
        <taxon>Dentipellis</taxon>
    </lineage>
</organism>
<dbReference type="OrthoDB" id="185373at2759"/>
<feature type="repeat" description="PPR" evidence="5">
    <location>
        <begin position="116"/>
        <end position="150"/>
    </location>
</feature>
<evidence type="ECO:0000256" key="5">
    <source>
        <dbReference type="PROSITE-ProRule" id="PRU00708"/>
    </source>
</evidence>
<comment type="similarity">
    <text evidence="1">Belongs to the CCM1 family.</text>
</comment>
<comment type="caution">
    <text evidence="7">The sequence shown here is derived from an EMBL/GenBank/DDBJ whole genome shotgun (WGS) entry which is preliminary data.</text>
</comment>
<evidence type="ECO:0000256" key="6">
    <source>
        <dbReference type="SAM" id="MobiDB-lite"/>
    </source>
</evidence>
<proteinExistence type="inferred from homology"/>
<comment type="subunit">
    <text evidence="4">Binds to mitochondrial small subunit 15S rRNA.</text>
</comment>
<dbReference type="EMBL" id="SEOQ01000001">
    <property type="protein sequence ID" value="TFY72987.1"/>
    <property type="molecule type" value="Genomic_DNA"/>
</dbReference>
<name>A0A4Y9ZG35_9AGAM</name>
<dbReference type="Proteomes" id="UP000298327">
    <property type="component" value="Unassembled WGS sequence"/>
</dbReference>
<evidence type="ECO:0008006" key="9">
    <source>
        <dbReference type="Google" id="ProtNLM"/>
    </source>
</evidence>
<keyword evidence="8" id="KW-1185">Reference proteome</keyword>
<feature type="compositionally biased region" description="Polar residues" evidence="6">
    <location>
        <begin position="57"/>
        <end position="67"/>
    </location>
</feature>
<dbReference type="InterPro" id="IPR002885">
    <property type="entry name" value="PPR_rpt"/>
</dbReference>
<dbReference type="PROSITE" id="PS51375">
    <property type="entry name" value="PPR"/>
    <property type="match status" value="1"/>
</dbReference>
<dbReference type="InterPro" id="IPR011990">
    <property type="entry name" value="TPR-like_helical_dom_sf"/>
</dbReference>
<evidence type="ECO:0000313" key="7">
    <source>
        <dbReference type="EMBL" id="TFY72987.1"/>
    </source>
</evidence>
<dbReference type="NCBIfam" id="TIGR00756">
    <property type="entry name" value="PPR"/>
    <property type="match status" value="1"/>
</dbReference>
<reference evidence="7 8" key="1">
    <citation type="submission" date="2019-02" db="EMBL/GenBank/DDBJ databases">
        <title>Genome sequencing of the rare red list fungi Dentipellis fragilis.</title>
        <authorList>
            <person name="Buettner E."/>
            <person name="Kellner H."/>
        </authorList>
    </citation>
    <scope>NUCLEOTIDE SEQUENCE [LARGE SCALE GENOMIC DNA]</scope>
    <source>
        <strain evidence="7 8">DSM 105465</strain>
    </source>
</reference>
<comment type="function">
    <text evidence="3">Regulates mitochondrial small subunit maturation by controlling 15S rRNA 5'-end processing. Localizes to the 5' precursor of the 15S rRNA in a position that is subsequently occupied by mS47 in the mature yeast mtSSU. Uses structure and sequence-specific RNA recognition, binding to a single-stranded region of the precursor and specifically recognizing bases -6 to -1. The exchange of Ccm1 for mS47 is coupled to the irreversible removal of precursor rRNA that is accompanied by conformational changes of the mitoribosomal proteins uS5m and mS26. These conformational changes signal completion of 5'-end rRNA processing through protection of the mature 5'-end of the 15S rRNA and stabilization of mS47. The removal of the 5' precursor together with the dissociation of Ccm1 may be catalyzed by the 5'-3' exoribonuclease Pet127. Involved in the specific removal of group I introns in mitochondrial encoded transcripts.</text>
</comment>
<evidence type="ECO:0000313" key="8">
    <source>
        <dbReference type="Proteomes" id="UP000298327"/>
    </source>
</evidence>
<dbReference type="Gene3D" id="1.25.40.10">
    <property type="entry name" value="Tetratricopeptide repeat domain"/>
    <property type="match status" value="2"/>
</dbReference>
<dbReference type="PANTHER" id="PTHR47936:SF1">
    <property type="entry name" value="PENTATRICOPEPTIDE REPEAT-CONTAINING PROTEIN GUN1, CHLOROPLASTIC"/>
    <property type="match status" value="1"/>
</dbReference>
<evidence type="ECO:0000256" key="1">
    <source>
        <dbReference type="ARBA" id="ARBA00006192"/>
    </source>
</evidence>
<evidence type="ECO:0000256" key="2">
    <source>
        <dbReference type="ARBA" id="ARBA00022737"/>
    </source>
</evidence>
<evidence type="ECO:0000256" key="3">
    <source>
        <dbReference type="ARBA" id="ARBA00044493"/>
    </source>
</evidence>
<evidence type="ECO:0000256" key="4">
    <source>
        <dbReference type="ARBA" id="ARBA00044511"/>
    </source>
</evidence>
<dbReference type="PANTHER" id="PTHR47936">
    <property type="entry name" value="PPR_LONG DOMAIN-CONTAINING PROTEIN"/>
    <property type="match status" value="1"/>
</dbReference>
<feature type="region of interest" description="Disordered" evidence="6">
    <location>
        <begin position="42"/>
        <end position="75"/>
    </location>
</feature>
<dbReference type="AlphaFoldDB" id="A0A4Y9ZG35"/>
<gene>
    <name evidence="7" type="ORF">EVG20_g33</name>
</gene>
<dbReference type="Pfam" id="PF13041">
    <property type="entry name" value="PPR_2"/>
    <property type="match status" value="1"/>
</dbReference>
<sequence length="565" mass="63393">MFRAAIYNARPPRPCAHELFQALFSSHASPFIPQPIIDDAGDLSSSGRHGLKRRQSKAATEQPTSAASHLKAGDPESGKRLLLPFELSKRILKKCRQNSIEFAIDLLKNAPKDAQNVKVWNTMIQECLKAGKNQQAFLLFVDMKRRGFTPTLRTFATMLLGYSEITEWKDYSKQLQNVTTVYEQLKEHIKESGDALDVDAATTLFPIAIYIEILGNAGSQEKAFDVFHDLPQHGRLAPDAKIYSSIITAISKGQDQPGSDVVAQMTYIWRRFARAKTTQPNFALETRAVESLVNVLSQDPSQKILLLDVLHECLGLSRPGEAPSEAEMPVNHHLLTAVFKAAQSFGDPSICEEYLQQCLRDPYKREHLRYWHIASVLQSLEKKADKGSQVESKKALAILKEAAELGPKQFIPTRAMWNLALVVCWKCRDWTSAAEVSQVMSKSKVSPIASSRLMDPTPEEWERTFRAAMATREPLAIRHCLSLFDALSFNTLRRADTSSEKASPSTRSLASLVVRAVRSVTPPASSPDEEGEEMKRWQDMKSIGEHILYRDRKGRPAEEGRKDFT</sequence>
<keyword evidence="2" id="KW-0677">Repeat</keyword>
<accession>A0A4Y9ZG35</accession>